<dbReference type="SMART" id="SM00271">
    <property type="entry name" value="DnaJ"/>
    <property type="match status" value="1"/>
</dbReference>
<protein>
    <recommendedName>
        <fullName evidence="3">J domain-containing protein</fullName>
    </recommendedName>
</protein>
<organism evidence="4 5">
    <name type="scientific">Ceratopteris richardii</name>
    <name type="common">Triangle waterfern</name>
    <dbReference type="NCBI Taxonomy" id="49495"/>
    <lineage>
        <taxon>Eukaryota</taxon>
        <taxon>Viridiplantae</taxon>
        <taxon>Streptophyta</taxon>
        <taxon>Embryophyta</taxon>
        <taxon>Tracheophyta</taxon>
        <taxon>Polypodiopsida</taxon>
        <taxon>Polypodiidae</taxon>
        <taxon>Polypodiales</taxon>
        <taxon>Pteridineae</taxon>
        <taxon>Pteridaceae</taxon>
        <taxon>Parkerioideae</taxon>
        <taxon>Ceratopteris</taxon>
    </lineage>
</organism>
<dbReference type="EMBL" id="CM035444">
    <property type="protein sequence ID" value="KAH7276933.1"/>
    <property type="molecule type" value="Genomic_DNA"/>
</dbReference>
<evidence type="ECO:0000313" key="5">
    <source>
        <dbReference type="Proteomes" id="UP000825935"/>
    </source>
</evidence>
<dbReference type="EMBL" id="CM035444">
    <property type="protein sequence ID" value="KAH7276932.1"/>
    <property type="molecule type" value="Genomic_DNA"/>
</dbReference>
<feature type="transmembrane region" description="Helical" evidence="2">
    <location>
        <begin position="24"/>
        <end position="44"/>
    </location>
</feature>
<feature type="domain" description="J" evidence="3">
    <location>
        <begin position="217"/>
        <end position="276"/>
    </location>
</feature>
<proteinExistence type="predicted"/>
<accession>A0A8T2PZC9</accession>
<keyword evidence="5" id="KW-1185">Reference proteome</keyword>
<dbReference type="OrthoDB" id="10250354at2759"/>
<gene>
    <name evidence="4" type="ORF">KP509_39G027200</name>
</gene>
<keyword evidence="2" id="KW-0812">Transmembrane</keyword>
<keyword evidence="2" id="KW-1133">Transmembrane helix</keyword>
<dbReference type="CDD" id="cd06257">
    <property type="entry name" value="DnaJ"/>
    <property type="match status" value="1"/>
</dbReference>
<dbReference type="OMA" id="PWENIFR"/>
<keyword evidence="2" id="KW-0472">Membrane</keyword>
<evidence type="ECO:0000256" key="1">
    <source>
        <dbReference type="SAM" id="MobiDB-lite"/>
    </source>
</evidence>
<dbReference type="PROSITE" id="PS50076">
    <property type="entry name" value="DNAJ_2"/>
    <property type="match status" value="1"/>
</dbReference>
<evidence type="ECO:0000256" key="2">
    <source>
        <dbReference type="SAM" id="Phobius"/>
    </source>
</evidence>
<reference evidence="4" key="1">
    <citation type="submission" date="2021-08" db="EMBL/GenBank/DDBJ databases">
        <title>WGS assembly of Ceratopteris richardii.</title>
        <authorList>
            <person name="Marchant D.B."/>
            <person name="Chen G."/>
            <person name="Jenkins J."/>
            <person name="Shu S."/>
            <person name="Leebens-Mack J."/>
            <person name="Grimwood J."/>
            <person name="Schmutz J."/>
            <person name="Soltis P."/>
            <person name="Soltis D."/>
            <person name="Chen Z.-H."/>
        </authorList>
    </citation>
    <scope>NUCLEOTIDE SEQUENCE</scope>
    <source>
        <strain evidence="4">Whitten #5841</strain>
        <tissue evidence="4">Leaf</tissue>
    </source>
</reference>
<dbReference type="Pfam" id="PF00226">
    <property type="entry name" value="DnaJ"/>
    <property type="match status" value="1"/>
</dbReference>
<feature type="compositionally biased region" description="Polar residues" evidence="1">
    <location>
        <begin position="65"/>
        <end position="84"/>
    </location>
</feature>
<feature type="region of interest" description="Disordered" evidence="1">
    <location>
        <begin position="60"/>
        <end position="84"/>
    </location>
</feature>
<name>A0A8T2PZC9_CERRI</name>
<dbReference type="InterPro" id="IPR036869">
    <property type="entry name" value="J_dom_sf"/>
</dbReference>
<dbReference type="PRINTS" id="PR00625">
    <property type="entry name" value="JDOMAIN"/>
</dbReference>
<dbReference type="InterPro" id="IPR001623">
    <property type="entry name" value="DnaJ_domain"/>
</dbReference>
<dbReference type="PANTHER" id="PTHR45000:SF5">
    <property type="entry name" value="CHAPERONE DNAJ-DOMAIN SUPERFAMILY PROTEIN"/>
    <property type="match status" value="1"/>
</dbReference>
<dbReference type="SUPFAM" id="SSF46565">
    <property type="entry name" value="Chaperone J-domain"/>
    <property type="match status" value="1"/>
</dbReference>
<comment type="caution">
    <text evidence="4">The sequence shown here is derived from an EMBL/GenBank/DDBJ whole genome shotgun (WGS) entry which is preliminary data.</text>
</comment>
<dbReference type="AlphaFoldDB" id="A0A8T2PZC9"/>
<dbReference type="PANTHER" id="PTHR45000">
    <property type="entry name" value="CHAPERONE DNAJ-DOMAIN SUPERFAMILY PROTEIN"/>
    <property type="match status" value="1"/>
</dbReference>
<dbReference type="Proteomes" id="UP000825935">
    <property type="component" value="Chromosome 39"/>
</dbReference>
<evidence type="ECO:0000259" key="3">
    <source>
        <dbReference type="PROSITE" id="PS50076"/>
    </source>
</evidence>
<sequence>MSGRNDRGVYDNEEWEQQNKRRSYVWPVVAIFMAGLAVAHIVSLRRRLQNYERFARQVFNGENGPASNSSDRTSRTQQAGKRANTYQTYQQDFGGPRTFRFTFYTSDGKQRTQFVRQSPSGSADSWAWIFKDAGFFSKEDMERLERMRRMAEAFHRERAQYAQGFERWQESARNPGGPYGWPRGNWSWTTRDWEEWNDANNGRQGTSQNFWGSPYAKYYKILGLDESKAGSYSQDEIKAAYRKKAMEYHPDRNQHRKEYAEAKFREVAEAYEALKK</sequence>
<evidence type="ECO:0000313" key="4">
    <source>
        <dbReference type="EMBL" id="KAH7276932.1"/>
    </source>
</evidence>
<dbReference type="Gene3D" id="1.10.287.110">
    <property type="entry name" value="DnaJ domain"/>
    <property type="match status" value="1"/>
</dbReference>